<feature type="transmembrane region" description="Helical" evidence="1">
    <location>
        <begin position="15"/>
        <end position="34"/>
    </location>
</feature>
<reference evidence="2" key="4">
    <citation type="submission" date="2025-09" db="UniProtKB">
        <authorList>
            <consortium name="Ensembl"/>
        </authorList>
    </citation>
    <scope>IDENTIFICATION</scope>
    <source>
        <strain evidence="2">17573</strain>
    </source>
</reference>
<dbReference type="PANTHER" id="PTHR12138">
    <property type="entry name" value="PRIMATE-EXPANDED PROTEIN FAMILY"/>
    <property type="match status" value="1"/>
</dbReference>
<protein>
    <recommendedName>
        <fullName evidence="4">Secreted protein</fullName>
    </recommendedName>
</protein>
<keyword evidence="1" id="KW-0812">Transmembrane</keyword>
<evidence type="ECO:0000313" key="3">
    <source>
        <dbReference type="Proteomes" id="UP000006718"/>
    </source>
</evidence>
<reference evidence="3" key="1">
    <citation type="journal article" date="2007" name="Science">
        <title>Evolutionary and biomedical insights from the rhesus macaque genome.</title>
        <authorList>
            <person name="Gibbs R.A."/>
            <person name="Rogers J."/>
            <person name="Katze M.G."/>
            <person name="Bumgarner R."/>
            <person name="Weinstock G.M."/>
            <person name="Mardis E.R."/>
            <person name="Remington K.A."/>
            <person name="Strausberg R.L."/>
            <person name="Venter J.C."/>
            <person name="Wilson R.K."/>
            <person name="Batzer M.A."/>
            <person name="Bustamante C.D."/>
            <person name="Eichler E.E."/>
            <person name="Hahn M.W."/>
            <person name="Hardison R.C."/>
            <person name="Makova K.D."/>
            <person name="Miller W."/>
            <person name="Milosavljevic A."/>
            <person name="Palermo R.E."/>
            <person name="Siepel A."/>
            <person name="Sikela J.M."/>
            <person name="Attaway T."/>
            <person name="Bell S."/>
            <person name="Bernard K.E."/>
            <person name="Buhay C.J."/>
            <person name="Chandrabose M.N."/>
            <person name="Dao M."/>
            <person name="Davis C."/>
            <person name="Delehaunty K.D."/>
            <person name="Ding Y."/>
            <person name="Dinh H.H."/>
            <person name="Dugan-Rocha S."/>
            <person name="Fulton L.A."/>
            <person name="Gabisi R.A."/>
            <person name="Garner T.T."/>
            <person name="Godfrey J."/>
            <person name="Hawes A.C."/>
            <person name="Hernandez J."/>
            <person name="Hines S."/>
            <person name="Holder M."/>
            <person name="Hume J."/>
            <person name="Jhangiani S.N."/>
            <person name="Joshi V."/>
            <person name="Khan Z.M."/>
            <person name="Kirkness E.F."/>
            <person name="Cree A."/>
            <person name="Fowler R.G."/>
            <person name="Lee S."/>
            <person name="Lewis L.R."/>
            <person name="Li Z."/>
            <person name="Liu Y.-S."/>
            <person name="Moore S.M."/>
            <person name="Muzny D."/>
            <person name="Nazareth L.V."/>
            <person name="Ngo D.N."/>
            <person name="Okwuonu G.O."/>
            <person name="Pai G."/>
            <person name="Parker D."/>
            <person name="Paul H.A."/>
            <person name="Pfannkoch C."/>
            <person name="Pohl C.S."/>
            <person name="Rogers Y.-H.C."/>
            <person name="Ruiz S.J."/>
            <person name="Sabo A."/>
            <person name="Santibanez J."/>
            <person name="Schneider B.W."/>
            <person name="Smith S.M."/>
            <person name="Sodergren E."/>
            <person name="Svatek A.F."/>
            <person name="Utterback T.R."/>
            <person name="Vattathil S."/>
            <person name="Warren W."/>
            <person name="White C.S."/>
            <person name="Chinwalla A.T."/>
            <person name="Feng Y."/>
            <person name="Halpern A.L."/>
            <person name="Hillier L.W."/>
            <person name="Huang X."/>
            <person name="Minx P."/>
            <person name="Nelson J.O."/>
            <person name="Pepin K.H."/>
            <person name="Qin X."/>
            <person name="Sutton G.G."/>
            <person name="Venter E."/>
            <person name="Walenz B.P."/>
            <person name="Wallis J.W."/>
            <person name="Worley K.C."/>
            <person name="Yang S.-P."/>
            <person name="Jones S.M."/>
            <person name="Marra M.A."/>
            <person name="Rocchi M."/>
            <person name="Schein J.E."/>
            <person name="Baertsch R."/>
            <person name="Clarke L."/>
            <person name="Csuros M."/>
            <person name="Glasscock J."/>
            <person name="Harris R.A."/>
            <person name="Havlak P."/>
            <person name="Jackson A.R."/>
            <person name="Jiang H."/>
            <person name="Liu Y."/>
            <person name="Messina D.N."/>
            <person name="Shen Y."/>
            <person name="Song H.X.-Z."/>
            <person name="Wylie T."/>
            <person name="Zhang L."/>
            <person name="Birney E."/>
            <person name="Han K."/>
            <person name="Konkel M.K."/>
            <person name="Lee J."/>
            <person name="Smit A.F.A."/>
            <person name="Ullmer B."/>
            <person name="Wang H."/>
            <person name="Xing J."/>
            <person name="Burhans R."/>
            <person name="Cheng Z."/>
            <person name="Karro J.E."/>
            <person name="Ma J."/>
            <person name="Raney B."/>
            <person name="She X."/>
            <person name="Cox M.J."/>
            <person name="Demuth J.P."/>
            <person name="Dumas L.J."/>
            <person name="Han S.-G."/>
            <person name="Hopkins J."/>
            <person name="Karimpour-Fard A."/>
            <person name="Kim Y.H."/>
            <person name="Pollack J.R."/>
            <person name="Vinar T."/>
            <person name="Addo-Quaye C."/>
            <person name="Degenhardt J."/>
            <person name="Denby A."/>
            <person name="Hubisz M.J."/>
            <person name="Indap A."/>
            <person name="Kosiol C."/>
            <person name="Lahn B.T."/>
            <person name="Lawson H.A."/>
            <person name="Marklein A."/>
            <person name="Nielsen R."/>
            <person name="Vallender E.J."/>
            <person name="Clark A.G."/>
            <person name="Ferguson B."/>
            <person name="Hernandez R.D."/>
            <person name="Hirani K."/>
            <person name="Kehrer-Sawatzki H."/>
            <person name="Kolb J."/>
            <person name="Patil S."/>
            <person name="Pu L.-L."/>
            <person name="Ren Y."/>
            <person name="Smith D.G."/>
            <person name="Wheeler D.A."/>
            <person name="Schenck I."/>
            <person name="Ball E.V."/>
            <person name="Chen R."/>
            <person name="Cooper D.N."/>
            <person name="Giardine B."/>
            <person name="Hsu F."/>
            <person name="Kent W.J."/>
            <person name="Lesk A."/>
            <person name="Nelson D.L."/>
            <person name="O'brien W.E."/>
            <person name="Pruefer K."/>
            <person name="Stenson P.D."/>
            <person name="Wallace J.C."/>
            <person name="Ke H."/>
            <person name="Liu X.-M."/>
            <person name="Wang P."/>
            <person name="Xiang A.P."/>
            <person name="Yang F."/>
            <person name="Barber G.P."/>
            <person name="Haussler D."/>
            <person name="Karolchik D."/>
            <person name="Kern A.D."/>
            <person name="Kuhn R.M."/>
            <person name="Smith K.E."/>
            <person name="Zwieg A.S."/>
        </authorList>
    </citation>
    <scope>NUCLEOTIDE SEQUENCE [LARGE SCALE GENOMIC DNA]</scope>
    <source>
        <strain evidence="3">17573</strain>
    </source>
</reference>
<feature type="transmembrane region" description="Helical" evidence="1">
    <location>
        <begin position="41"/>
        <end position="61"/>
    </location>
</feature>
<evidence type="ECO:0008006" key="4">
    <source>
        <dbReference type="Google" id="ProtNLM"/>
    </source>
</evidence>
<dbReference type="Bgee" id="ENSMMUG00000053512">
    <property type="expression patterns" value="Expressed in adipose tissue"/>
</dbReference>
<organism evidence="2 3">
    <name type="scientific">Macaca mulatta</name>
    <name type="common">Rhesus macaque</name>
    <dbReference type="NCBI Taxonomy" id="9544"/>
    <lineage>
        <taxon>Eukaryota</taxon>
        <taxon>Metazoa</taxon>
        <taxon>Chordata</taxon>
        <taxon>Craniata</taxon>
        <taxon>Vertebrata</taxon>
        <taxon>Euteleostomi</taxon>
        <taxon>Mammalia</taxon>
        <taxon>Eutheria</taxon>
        <taxon>Euarchontoglires</taxon>
        <taxon>Primates</taxon>
        <taxon>Haplorrhini</taxon>
        <taxon>Catarrhini</taxon>
        <taxon>Cercopithecidae</taxon>
        <taxon>Cercopithecinae</taxon>
        <taxon>Macaca</taxon>
    </lineage>
</organism>
<proteinExistence type="predicted"/>
<name>A0A5F8A124_MACMU</name>
<dbReference type="VEuPathDB" id="HostDB:ENSMMUG00000053512"/>
<dbReference type="Ensembl" id="ENSMMUT00000102008.1">
    <property type="protein sequence ID" value="ENSMMUP00000070640.1"/>
    <property type="gene ID" value="ENSMMUG00000053512.1"/>
</dbReference>
<keyword evidence="3" id="KW-1185">Reference proteome</keyword>
<dbReference type="PANTHER" id="PTHR12138:SF133">
    <property type="entry name" value="SECRETED PROTEIN"/>
    <property type="match status" value="1"/>
</dbReference>
<evidence type="ECO:0000313" key="2">
    <source>
        <dbReference type="Ensembl" id="ENSMMUP00000070640.1"/>
    </source>
</evidence>
<sequence length="106" mass="12146">MCTIEITQCLQTSRFFLSFFFFNGTLSIFIFHCVSKAHSRVSVYFCQDFFFFFFFFLRWSLSWSPRLECSGVISAHCNLCLVGLSNSPASGSRVAGTTSTRHHTQL</sequence>
<dbReference type="Proteomes" id="UP000006718">
    <property type="component" value="Chromosome 1"/>
</dbReference>
<evidence type="ECO:0000256" key="1">
    <source>
        <dbReference type="SAM" id="Phobius"/>
    </source>
</evidence>
<keyword evidence="1" id="KW-0472">Membrane</keyword>
<dbReference type="GeneTree" id="ENSGT01120000271815"/>
<keyword evidence="1" id="KW-1133">Transmembrane helix</keyword>
<dbReference type="InParanoid" id="A0A5F8A124"/>
<dbReference type="AlphaFoldDB" id="A0A5F8A124"/>
<accession>A0A5F8A124</accession>
<reference evidence="2" key="2">
    <citation type="submission" date="2019-01" db="EMBL/GenBank/DDBJ databases">
        <authorList>
            <person name="Graves T."/>
            <person name="Eichler E.E."/>
            <person name="Wilson R.K."/>
        </authorList>
    </citation>
    <scope>NUCLEOTIDE SEQUENCE [LARGE SCALE GENOMIC DNA]</scope>
    <source>
        <strain evidence="2">17573</strain>
    </source>
</reference>
<reference evidence="2" key="3">
    <citation type="submission" date="2025-08" db="UniProtKB">
        <authorList>
            <consortium name="Ensembl"/>
        </authorList>
    </citation>
    <scope>IDENTIFICATION</scope>
    <source>
        <strain evidence="2">17573</strain>
    </source>
</reference>